<keyword evidence="1" id="KW-0812">Transmembrane</keyword>
<evidence type="ECO:0000313" key="3">
    <source>
        <dbReference type="Proteomes" id="UP001633002"/>
    </source>
</evidence>
<gene>
    <name evidence="2" type="ORF">R1sor_001414</name>
</gene>
<dbReference type="AlphaFoldDB" id="A0ABD3GYZ8"/>
<evidence type="ECO:0000256" key="1">
    <source>
        <dbReference type="SAM" id="Phobius"/>
    </source>
</evidence>
<name>A0ABD3GYZ8_9MARC</name>
<keyword evidence="1" id="KW-0472">Membrane</keyword>
<dbReference type="Proteomes" id="UP001633002">
    <property type="component" value="Unassembled WGS sequence"/>
</dbReference>
<dbReference type="PANTHER" id="PTHR36389:SF1">
    <property type="entry name" value="OS05G0110100 PROTEIN"/>
    <property type="match status" value="1"/>
</dbReference>
<dbReference type="InterPro" id="IPR036410">
    <property type="entry name" value="HSP_DnaJ_Cys-rich_dom_sf"/>
</dbReference>
<comment type="caution">
    <text evidence="2">The sequence shown here is derived from an EMBL/GenBank/DDBJ whole genome shotgun (WGS) entry which is preliminary data.</text>
</comment>
<accession>A0ABD3GYZ8</accession>
<dbReference type="EMBL" id="JBJQOH010000006">
    <property type="protein sequence ID" value="KAL3683392.1"/>
    <property type="molecule type" value="Genomic_DNA"/>
</dbReference>
<organism evidence="2 3">
    <name type="scientific">Riccia sorocarpa</name>
    <dbReference type="NCBI Taxonomy" id="122646"/>
    <lineage>
        <taxon>Eukaryota</taxon>
        <taxon>Viridiplantae</taxon>
        <taxon>Streptophyta</taxon>
        <taxon>Embryophyta</taxon>
        <taxon>Marchantiophyta</taxon>
        <taxon>Marchantiopsida</taxon>
        <taxon>Marchantiidae</taxon>
        <taxon>Marchantiales</taxon>
        <taxon>Ricciaceae</taxon>
        <taxon>Riccia</taxon>
    </lineage>
</organism>
<protein>
    <submittedName>
        <fullName evidence="2">Uncharacterized protein</fullName>
    </submittedName>
</protein>
<sequence>MASFSVLQAPVCTSCAAFQGLTSAKKIGGSAKPGKSALSLKQVVKENVGRGKSGVVCAVGDVSADGTTYLIAGAVAVALVGTAFPLFFSRKDLCPVCDGAGFVRDTSGGALRANAARKDQVQIVCKNCNGLGKVGQTDKAATQPSKKAGKR</sequence>
<keyword evidence="3" id="KW-1185">Reference proteome</keyword>
<proteinExistence type="predicted"/>
<dbReference type="SUPFAM" id="SSF57938">
    <property type="entry name" value="DnaJ/Hsp40 cysteine-rich domain"/>
    <property type="match status" value="1"/>
</dbReference>
<feature type="transmembrane region" description="Helical" evidence="1">
    <location>
        <begin position="69"/>
        <end position="88"/>
    </location>
</feature>
<dbReference type="PANTHER" id="PTHR36389">
    <property type="entry name" value="OS05G0110100 PROTEIN"/>
    <property type="match status" value="1"/>
</dbReference>
<evidence type="ECO:0000313" key="2">
    <source>
        <dbReference type="EMBL" id="KAL3683392.1"/>
    </source>
</evidence>
<reference evidence="2 3" key="1">
    <citation type="submission" date="2024-09" db="EMBL/GenBank/DDBJ databases">
        <title>Chromosome-scale assembly of Riccia sorocarpa.</title>
        <authorList>
            <person name="Paukszto L."/>
        </authorList>
    </citation>
    <scope>NUCLEOTIDE SEQUENCE [LARGE SCALE GENOMIC DNA]</scope>
    <source>
        <strain evidence="2">LP-2024</strain>
        <tissue evidence="2">Aerial parts of the thallus</tissue>
    </source>
</reference>
<keyword evidence="1" id="KW-1133">Transmembrane helix</keyword>